<dbReference type="InParanoid" id="A0A3B3ILC9"/>
<dbReference type="Proteomes" id="UP000001038">
    <property type="component" value="Chromosome 18"/>
</dbReference>
<dbReference type="PANTHER" id="PTHR25465">
    <property type="entry name" value="B-BOX DOMAIN CONTAINING"/>
    <property type="match status" value="1"/>
</dbReference>
<sequence length="105" mass="11995">VAQKENMMASVKISCSVCLDLLKEPVTVPCGHSYCMSCIETYWDGDDQRGNHSCPQCRKTFFPRPVLEKNIMLAELVEELKRIELRSDLCYSMFFGGTRHLGDNE</sequence>
<dbReference type="InterPro" id="IPR051051">
    <property type="entry name" value="E3_ubiq-ligase_TRIM/RNF"/>
</dbReference>
<dbReference type="SUPFAM" id="SSF57850">
    <property type="entry name" value="RING/U-box"/>
    <property type="match status" value="1"/>
</dbReference>
<evidence type="ECO:0000256" key="3">
    <source>
        <dbReference type="ARBA" id="ARBA00022833"/>
    </source>
</evidence>
<keyword evidence="2 4" id="KW-0863">Zinc-finger</keyword>
<reference evidence="6 7" key="1">
    <citation type="journal article" date="2007" name="Nature">
        <title>The medaka draft genome and insights into vertebrate genome evolution.</title>
        <authorList>
            <person name="Kasahara M."/>
            <person name="Naruse K."/>
            <person name="Sasaki S."/>
            <person name="Nakatani Y."/>
            <person name="Qu W."/>
            <person name="Ahsan B."/>
            <person name="Yamada T."/>
            <person name="Nagayasu Y."/>
            <person name="Doi K."/>
            <person name="Kasai Y."/>
            <person name="Jindo T."/>
            <person name="Kobayashi D."/>
            <person name="Shimada A."/>
            <person name="Toyoda A."/>
            <person name="Kuroki Y."/>
            <person name="Fujiyama A."/>
            <person name="Sasaki T."/>
            <person name="Shimizu A."/>
            <person name="Asakawa S."/>
            <person name="Shimizu N."/>
            <person name="Hashimoto S."/>
            <person name="Yang J."/>
            <person name="Lee Y."/>
            <person name="Matsushima K."/>
            <person name="Sugano S."/>
            <person name="Sakaizumi M."/>
            <person name="Narita T."/>
            <person name="Ohishi K."/>
            <person name="Haga S."/>
            <person name="Ohta F."/>
            <person name="Nomoto H."/>
            <person name="Nogata K."/>
            <person name="Morishita T."/>
            <person name="Endo T."/>
            <person name="Shin-I T."/>
            <person name="Takeda H."/>
            <person name="Morishita S."/>
            <person name="Kohara Y."/>
        </authorList>
    </citation>
    <scope>NUCLEOTIDE SEQUENCE [LARGE SCALE GENOMIC DNA]</scope>
    <source>
        <strain evidence="6 7">Hd-rR</strain>
    </source>
</reference>
<dbReference type="InterPro" id="IPR017907">
    <property type="entry name" value="Znf_RING_CS"/>
</dbReference>
<protein>
    <recommendedName>
        <fullName evidence="5">RING-type domain-containing protein</fullName>
    </recommendedName>
</protein>
<dbReference type="Ensembl" id="ENSORLT00000033113.1">
    <property type="protein sequence ID" value="ENSORLP00000044835.1"/>
    <property type="gene ID" value="ENSORLG00000023182.1"/>
</dbReference>
<name>A0A3B3ILC9_ORYLA</name>
<dbReference type="AlphaFoldDB" id="A0A3B3ILC9"/>
<keyword evidence="1" id="KW-0479">Metal-binding</keyword>
<dbReference type="InterPro" id="IPR013083">
    <property type="entry name" value="Znf_RING/FYVE/PHD"/>
</dbReference>
<evidence type="ECO:0000259" key="5">
    <source>
        <dbReference type="PROSITE" id="PS50089"/>
    </source>
</evidence>
<dbReference type="Bgee" id="ENSORLG00000023182">
    <property type="expression patterns" value="Expressed in intestine and 1 other cell type or tissue"/>
</dbReference>
<keyword evidence="7" id="KW-1185">Reference proteome</keyword>
<organism evidence="6 7">
    <name type="scientific">Oryzias latipes</name>
    <name type="common">Japanese rice fish</name>
    <name type="synonym">Japanese killifish</name>
    <dbReference type="NCBI Taxonomy" id="8090"/>
    <lineage>
        <taxon>Eukaryota</taxon>
        <taxon>Metazoa</taxon>
        <taxon>Chordata</taxon>
        <taxon>Craniata</taxon>
        <taxon>Vertebrata</taxon>
        <taxon>Euteleostomi</taxon>
        <taxon>Actinopterygii</taxon>
        <taxon>Neopterygii</taxon>
        <taxon>Teleostei</taxon>
        <taxon>Neoteleostei</taxon>
        <taxon>Acanthomorphata</taxon>
        <taxon>Ovalentaria</taxon>
        <taxon>Atherinomorphae</taxon>
        <taxon>Beloniformes</taxon>
        <taxon>Adrianichthyidae</taxon>
        <taxon>Oryziinae</taxon>
        <taxon>Oryzias</taxon>
    </lineage>
</organism>
<keyword evidence="3" id="KW-0862">Zinc</keyword>
<dbReference type="STRING" id="8090.ENSORLP00000044835"/>
<evidence type="ECO:0000256" key="1">
    <source>
        <dbReference type="ARBA" id="ARBA00022723"/>
    </source>
</evidence>
<dbReference type="Pfam" id="PF15227">
    <property type="entry name" value="zf-C3HC4_4"/>
    <property type="match status" value="1"/>
</dbReference>
<reference evidence="6" key="3">
    <citation type="submission" date="2025-09" db="UniProtKB">
        <authorList>
            <consortium name="Ensembl"/>
        </authorList>
    </citation>
    <scope>IDENTIFICATION</scope>
    <source>
        <strain evidence="6">Hd-rR</strain>
    </source>
</reference>
<dbReference type="Gene3D" id="3.30.40.10">
    <property type="entry name" value="Zinc/RING finger domain, C3HC4 (zinc finger)"/>
    <property type="match status" value="1"/>
</dbReference>
<proteinExistence type="predicted"/>
<dbReference type="GeneTree" id="ENSGT01150000286950"/>
<dbReference type="PROSITE" id="PS50089">
    <property type="entry name" value="ZF_RING_2"/>
    <property type="match status" value="1"/>
</dbReference>
<dbReference type="InterPro" id="IPR001841">
    <property type="entry name" value="Znf_RING"/>
</dbReference>
<evidence type="ECO:0000313" key="7">
    <source>
        <dbReference type="Proteomes" id="UP000001038"/>
    </source>
</evidence>
<dbReference type="PANTHER" id="PTHR25465:SF5">
    <property type="entry name" value="E3 UBIQUITIN_ISG15 LIGASE TRIM25-RELATED"/>
    <property type="match status" value="1"/>
</dbReference>
<dbReference type="GO" id="GO:0008270">
    <property type="term" value="F:zinc ion binding"/>
    <property type="evidence" value="ECO:0007669"/>
    <property type="project" value="UniProtKB-KW"/>
</dbReference>
<evidence type="ECO:0000256" key="4">
    <source>
        <dbReference type="PROSITE-ProRule" id="PRU00175"/>
    </source>
</evidence>
<dbReference type="PROSITE" id="PS00518">
    <property type="entry name" value="ZF_RING_1"/>
    <property type="match status" value="1"/>
</dbReference>
<reference evidence="6" key="2">
    <citation type="submission" date="2025-08" db="UniProtKB">
        <authorList>
            <consortium name="Ensembl"/>
        </authorList>
    </citation>
    <scope>IDENTIFICATION</scope>
    <source>
        <strain evidence="6">Hd-rR</strain>
    </source>
</reference>
<dbReference type="SMART" id="SM00184">
    <property type="entry name" value="RING"/>
    <property type="match status" value="1"/>
</dbReference>
<feature type="domain" description="RING-type" evidence="5">
    <location>
        <begin position="15"/>
        <end position="58"/>
    </location>
</feature>
<evidence type="ECO:0000256" key="2">
    <source>
        <dbReference type="ARBA" id="ARBA00022771"/>
    </source>
</evidence>
<accession>A0A3B3ILC9</accession>
<evidence type="ECO:0000313" key="6">
    <source>
        <dbReference type="Ensembl" id="ENSORLP00000044835.1"/>
    </source>
</evidence>